<keyword evidence="1" id="KW-0812">Transmembrane</keyword>
<name>A0ABS3TNZ6_9PSED</name>
<protein>
    <submittedName>
        <fullName evidence="2">Uncharacterized protein</fullName>
    </submittedName>
</protein>
<dbReference type="EMBL" id="JAELYA010000001">
    <property type="protein sequence ID" value="MBO3274410.1"/>
    <property type="molecule type" value="Genomic_DNA"/>
</dbReference>
<reference evidence="2 3" key="1">
    <citation type="submission" date="2020-12" db="EMBL/GenBank/DDBJ databases">
        <title>Pseudomonas schmalbachii sp. nov. isolated from millipede gut.</title>
        <authorList>
            <person name="Shelomi M."/>
        </authorList>
    </citation>
    <scope>NUCLEOTIDE SEQUENCE [LARGE SCALE GENOMIC DNA]</scope>
    <source>
        <strain evidence="2 3">Milli4</strain>
    </source>
</reference>
<keyword evidence="3" id="KW-1185">Reference proteome</keyword>
<feature type="transmembrane region" description="Helical" evidence="1">
    <location>
        <begin position="6"/>
        <end position="28"/>
    </location>
</feature>
<sequence length="123" mass="12938">MPARSSVILLLFAVPLWLAAVYGVRLLLMEDGQWVAICAEQASRWECEARSGLGLLIHFKAIAGVALGAALLAFVAPGRAGWWLAVLALFVGLAGLALYSASLAALAVVIAGLRLVRKRSALL</sequence>
<keyword evidence="1" id="KW-1133">Transmembrane helix</keyword>
<dbReference type="RefSeq" id="WP_208312195.1">
    <property type="nucleotide sequence ID" value="NZ_JAELYA010000001.1"/>
</dbReference>
<accession>A0ABS3TNZ6</accession>
<organism evidence="2 3">
    <name type="scientific">Pseudomonas schmalbachii</name>
    <dbReference type="NCBI Taxonomy" id="2816993"/>
    <lineage>
        <taxon>Bacteria</taxon>
        <taxon>Pseudomonadati</taxon>
        <taxon>Pseudomonadota</taxon>
        <taxon>Gammaproteobacteria</taxon>
        <taxon>Pseudomonadales</taxon>
        <taxon>Pseudomonadaceae</taxon>
        <taxon>Pseudomonas</taxon>
    </lineage>
</organism>
<evidence type="ECO:0000256" key="1">
    <source>
        <dbReference type="SAM" id="Phobius"/>
    </source>
</evidence>
<comment type="caution">
    <text evidence="2">The sequence shown here is derived from an EMBL/GenBank/DDBJ whole genome shotgun (WGS) entry which is preliminary data.</text>
</comment>
<gene>
    <name evidence="2" type="ORF">JFY56_04155</name>
</gene>
<feature type="transmembrane region" description="Helical" evidence="1">
    <location>
        <begin position="53"/>
        <end position="76"/>
    </location>
</feature>
<feature type="transmembrane region" description="Helical" evidence="1">
    <location>
        <begin position="82"/>
        <end position="113"/>
    </location>
</feature>
<keyword evidence="1" id="KW-0472">Membrane</keyword>
<evidence type="ECO:0000313" key="2">
    <source>
        <dbReference type="EMBL" id="MBO3274410.1"/>
    </source>
</evidence>
<evidence type="ECO:0000313" key="3">
    <source>
        <dbReference type="Proteomes" id="UP000669060"/>
    </source>
</evidence>
<proteinExistence type="predicted"/>
<dbReference type="Proteomes" id="UP000669060">
    <property type="component" value="Unassembled WGS sequence"/>
</dbReference>